<dbReference type="Pfam" id="PF03853">
    <property type="entry name" value="YjeF_N"/>
    <property type="match status" value="1"/>
</dbReference>
<organism evidence="2 3">
    <name type="scientific">Octadecabacter antarcticus 307</name>
    <dbReference type="NCBI Taxonomy" id="391626"/>
    <lineage>
        <taxon>Bacteria</taxon>
        <taxon>Pseudomonadati</taxon>
        <taxon>Pseudomonadota</taxon>
        <taxon>Alphaproteobacteria</taxon>
        <taxon>Rhodobacterales</taxon>
        <taxon>Roseobacteraceae</taxon>
        <taxon>Octadecabacter</taxon>
    </lineage>
</organism>
<dbReference type="InterPro" id="IPR036652">
    <property type="entry name" value="YjeF_N_dom_sf"/>
</dbReference>
<keyword evidence="3" id="KW-1185">Reference proteome</keyword>
<dbReference type="InterPro" id="IPR004443">
    <property type="entry name" value="YjeF_N_dom"/>
</dbReference>
<gene>
    <name evidence="2" type="ORF">OAN307_c43170</name>
</gene>
<accession>M9RH16</accession>
<dbReference type="KEGG" id="oat:OAN307_c43170"/>
<dbReference type="EMBL" id="CP003740">
    <property type="protein sequence ID" value="AGI69701.1"/>
    <property type="molecule type" value="Genomic_DNA"/>
</dbReference>
<dbReference type="SUPFAM" id="SSF64153">
    <property type="entry name" value="YjeF N-terminal domain-like"/>
    <property type="match status" value="1"/>
</dbReference>
<name>M9RH16_9RHOB</name>
<sequence length="161" mass="17072">MTTGSGKPYPIVSNLPEVTTDQMIEIDRLMMEEVGISLFQMMENAGLQLANVARDMFLGGNVVGKRVAVLAGTGVNAGGAIVAARSLVNWGATCDIGLSRAESDLSNVPQAQFDILKKISQINLIEPLALSSNYDLILDGLIGYSLKGCASGDGRRVHCRC</sequence>
<evidence type="ECO:0000313" key="2">
    <source>
        <dbReference type="EMBL" id="AGI69701.1"/>
    </source>
</evidence>
<evidence type="ECO:0000313" key="3">
    <source>
        <dbReference type="Proteomes" id="UP000005307"/>
    </source>
</evidence>
<protein>
    <recommendedName>
        <fullName evidence="1">YjeF N-terminal domain-containing protein</fullName>
    </recommendedName>
</protein>
<dbReference type="eggNOG" id="COG0062">
    <property type="taxonomic scope" value="Bacteria"/>
</dbReference>
<feature type="domain" description="YjeF N-terminal" evidence="1">
    <location>
        <begin position="23"/>
        <end position="161"/>
    </location>
</feature>
<dbReference type="HOGENOM" id="CLU_1642006_0_0_5"/>
<dbReference type="STRING" id="391626.OAN307_c43170"/>
<reference evidence="2 3" key="1">
    <citation type="journal article" date="2013" name="PLoS ONE">
        <title>Poles Apart: Arctic and Antarctic Octadecabacter strains Share High Genome Plasticity and a New Type of Xanthorhodopsin.</title>
        <authorList>
            <person name="Vollmers J."/>
            <person name="Voget S."/>
            <person name="Dietrich S."/>
            <person name="Gollnow K."/>
            <person name="Smits M."/>
            <person name="Meyer K."/>
            <person name="Brinkhoff T."/>
            <person name="Simon M."/>
            <person name="Daniel R."/>
        </authorList>
    </citation>
    <scope>NUCLEOTIDE SEQUENCE [LARGE SCALE GENOMIC DNA]</scope>
    <source>
        <strain evidence="2 3">307</strain>
    </source>
</reference>
<dbReference type="AlphaFoldDB" id="M9RH16"/>
<dbReference type="Gene3D" id="3.40.50.10260">
    <property type="entry name" value="YjeF N-terminal domain"/>
    <property type="match status" value="1"/>
</dbReference>
<dbReference type="PROSITE" id="PS51385">
    <property type="entry name" value="YJEF_N"/>
    <property type="match status" value="1"/>
</dbReference>
<proteinExistence type="predicted"/>
<dbReference type="OrthoDB" id="9806925at2"/>
<evidence type="ECO:0000259" key="1">
    <source>
        <dbReference type="PROSITE" id="PS51385"/>
    </source>
</evidence>
<dbReference type="Proteomes" id="UP000005307">
    <property type="component" value="Chromosome"/>
</dbReference>